<comment type="caution">
    <text evidence="1">The sequence shown here is derived from an EMBL/GenBank/DDBJ whole genome shotgun (WGS) entry which is preliminary data.</text>
</comment>
<dbReference type="Proteomes" id="UP001314170">
    <property type="component" value="Unassembled WGS sequence"/>
</dbReference>
<keyword evidence="2" id="KW-1185">Reference proteome</keyword>
<sequence>MHVLKEKEIFVFSHPSIKVNAIVPKKFLSYLNKGGRLVRFIGRSVIASNLDVERLEAGPGEMRDVIKVDKLFEGLLAAVLGQLHPHLFGSSRPARWATLVQRHRAAYEW</sequence>
<gene>
    <name evidence="1" type="ORF">DCAF_LOCUS25922</name>
</gene>
<proteinExistence type="predicted"/>
<name>A0AAV1SRM5_9ROSI</name>
<accession>A0AAV1SRM5</accession>
<evidence type="ECO:0000313" key="2">
    <source>
        <dbReference type="Proteomes" id="UP001314170"/>
    </source>
</evidence>
<dbReference type="AlphaFoldDB" id="A0AAV1SRM5"/>
<reference evidence="1 2" key="1">
    <citation type="submission" date="2024-01" db="EMBL/GenBank/DDBJ databases">
        <authorList>
            <person name="Waweru B."/>
        </authorList>
    </citation>
    <scope>NUCLEOTIDE SEQUENCE [LARGE SCALE GENOMIC DNA]</scope>
</reference>
<protein>
    <submittedName>
        <fullName evidence="1">Uncharacterized protein</fullName>
    </submittedName>
</protein>
<evidence type="ECO:0000313" key="1">
    <source>
        <dbReference type="EMBL" id="CAK7355662.1"/>
    </source>
</evidence>
<dbReference type="EMBL" id="CAWUPB010001195">
    <property type="protein sequence ID" value="CAK7355662.1"/>
    <property type="molecule type" value="Genomic_DNA"/>
</dbReference>
<organism evidence="1 2">
    <name type="scientific">Dovyalis caffra</name>
    <dbReference type="NCBI Taxonomy" id="77055"/>
    <lineage>
        <taxon>Eukaryota</taxon>
        <taxon>Viridiplantae</taxon>
        <taxon>Streptophyta</taxon>
        <taxon>Embryophyta</taxon>
        <taxon>Tracheophyta</taxon>
        <taxon>Spermatophyta</taxon>
        <taxon>Magnoliopsida</taxon>
        <taxon>eudicotyledons</taxon>
        <taxon>Gunneridae</taxon>
        <taxon>Pentapetalae</taxon>
        <taxon>rosids</taxon>
        <taxon>fabids</taxon>
        <taxon>Malpighiales</taxon>
        <taxon>Salicaceae</taxon>
        <taxon>Flacourtieae</taxon>
        <taxon>Dovyalis</taxon>
    </lineage>
</organism>